<sequence length="379" mass="40981">MLPPTLTDEEHPDAITLRPHTEADVEAVLAMCSDPQVQRWTTVPVPYERQHAVDFIAGLESDDDLTWAVDATDDQGPPRFAGNLSLRPNRTGAADLGYALAPWARGRGVMSRALRQALTWGFRAPEEGGLGLVVVHWQAHVGNWPSRRVAWACGIRVEGTVRGLCPQRGLQHDAWIGSIVPGDPMEPISPWLAVPTLANGQVRLRPWRADDVPRVAQACADERTQRWLPGLPSPYTLADAQWYVGSRQDEAADGAGLYWCVADATSDECLGAISLMKLAGPLPDNEIGYWAHPDARGRGLLTAATRLVIEYALAPPAEGGLGVDRVTLRAATENSASRAVAERAGLLAYGTAHRVDRLRDGSVQDLELYEALADAVPPG</sequence>
<dbReference type="Proteomes" id="UP001596189">
    <property type="component" value="Unassembled WGS sequence"/>
</dbReference>
<evidence type="ECO:0000313" key="2">
    <source>
        <dbReference type="EMBL" id="MFC6008259.1"/>
    </source>
</evidence>
<evidence type="ECO:0000313" key="3">
    <source>
        <dbReference type="Proteomes" id="UP001596189"/>
    </source>
</evidence>
<dbReference type="PANTHER" id="PTHR43441">
    <property type="entry name" value="RIBOSOMAL-PROTEIN-SERINE ACETYLTRANSFERASE"/>
    <property type="match status" value="1"/>
</dbReference>
<reference evidence="3" key="1">
    <citation type="journal article" date="2019" name="Int. J. Syst. Evol. Microbiol.">
        <title>The Global Catalogue of Microorganisms (GCM) 10K type strain sequencing project: providing services to taxonomists for standard genome sequencing and annotation.</title>
        <authorList>
            <consortium name="The Broad Institute Genomics Platform"/>
            <consortium name="The Broad Institute Genome Sequencing Center for Infectious Disease"/>
            <person name="Wu L."/>
            <person name="Ma J."/>
        </authorList>
    </citation>
    <scope>NUCLEOTIDE SEQUENCE [LARGE SCALE GENOMIC DNA]</scope>
    <source>
        <strain evidence="3">KACC 14249</strain>
    </source>
</reference>
<dbReference type="GO" id="GO:0016746">
    <property type="term" value="F:acyltransferase activity"/>
    <property type="evidence" value="ECO:0007669"/>
    <property type="project" value="UniProtKB-KW"/>
</dbReference>
<organism evidence="2 3">
    <name type="scientific">Angustibacter luteus</name>
    <dbReference type="NCBI Taxonomy" id="658456"/>
    <lineage>
        <taxon>Bacteria</taxon>
        <taxon>Bacillati</taxon>
        <taxon>Actinomycetota</taxon>
        <taxon>Actinomycetes</taxon>
        <taxon>Kineosporiales</taxon>
        <taxon>Kineosporiaceae</taxon>
    </lineage>
</organism>
<dbReference type="InterPro" id="IPR016181">
    <property type="entry name" value="Acyl_CoA_acyltransferase"/>
</dbReference>
<feature type="domain" description="N-acetyltransferase" evidence="1">
    <location>
        <begin position="15"/>
        <end position="186"/>
    </location>
</feature>
<feature type="domain" description="N-acetyltransferase" evidence="1">
    <location>
        <begin position="202"/>
        <end position="375"/>
    </location>
</feature>
<proteinExistence type="predicted"/>
<dbReference type="EC" id="2.3.-.-" evidence="2"/>
<dbReference type="SUPFAM" id="SSF55729">
    <property type="entry name" value="Acyl-CoA N-acyltransferases (Nat)"/>
    <property type="match status" value="2"/>
</dbReference>
<keyword evidence="2" id="KW-0808">Transferase</keyword>
<dbReference type="InterPro" id="IPR051908">
    <property type="entry name" value="Ribosomal_N-acetyltransferase"/>
</dbReference>
<dbReference type="PANTHER" id="PTHR43441:SF10">
    <property type="entry name" value="ACETYLTRANSFERASE"/>
    <property type="match status" value="1"/>
</dbReference>
<gene>
    <name evidence="2" type="ORF">ACFQDO_14070</name>
</gene>
<dbReference type="Pfam" id="PF13302">
    <property type="entry name" value="Acetyltransf_3"/>
    <property type="match status" value="2"/>
</dbReference>
<dbReference type="Gene3D" id="3.40.630.30">
    <property type="match status" value="2"/>
</dbReference>
<accession>A0ABW1JHF8</accession>
<dbReference type="RefSeq" id="WP_345715048.1">
    <property type="nucleotide sequence ID" value="NZ_BAABFP010000002.1"/>
</dbReference>
<protein>
    <submittedName>
        <fullName evidence="2">GNAT family N-acetyltransferase</fullName>
        <ecNumber evidence="2">2.3.-.-</ecNumber>
    </submittedName>
</protein>
<dbReference type="PROSITE" id="PS51186">
    <property type="entry name" value="GNAT"/>
    <property type="match status" value="2"/>
</dbReference>
<evidence type="ECO:0000259" key="1">
    <source>
        <dbReference type="PROSITE" id="PS51186"/>
    </source>
</evidence>
<dbReference type="InterPro" id="IPR000182">
    <property type="entry name" value="GNAT_dom"/>
</dbReference>
<keyword evidence="3" id="KW-1185">Reference proteome</keyword>
<comment type="caution">
    <text evidence="2">The sequence shown here is derived from an EMBL/GenBank/DDBJ whole genome shotgun (WGS) entry which is preliminary data.</text>
</comment>
<keyword evidence="2" id="KW-0012">Acyltransferase</keyword>
<name>A0ABW1JHF8_9ACTN</name>
<dbReference type="EMBL" id="JBHSRD010000004">
    <property type="protein sequence ID" value="MFC6008259.1"/>
    <property type="molecule type" value="Genomic_DNA"/>
</dbReference>